<evidence type="ECO:0000313" key="1">
    <source>
        <dbReference type="EMBL" id="BDU69010.1"/>
    </source>
</evidence>
<dbReference type="InterPro" id="IPR050155">
    <property type="entry name" value="HAD-like_hydrolase_sf"/>
</dbReference>
<accession>A0ABN6UWN1</accession>
<dbReference type="Gene3D" id="3.40.50.1000">
    <property type="entry name" value="HAD superfamily/HAD-like"/>
    <property type="match status" value="1"/>
</dbReference>
<organism evidence="1 2">
    <name type="scientific">Geothrix oryzae</name>
    <dbReference type="NCBI Taxonomy" id="2927975"/>
    <lineage>
        <taxon>Bacteria</taxon>
        <taxon>Pseudomonadati</taxon>
        <taxon>Acidobacteriota</taxon>
        <taxon>Holophagae</taxon>
        <taxon>Holophagales</taxon>
        <taxon>Holophagaceae</taxon>
        <taxon>Geothrix</taxon>
    </lineage>
</organism>
<dbReference type="InterPro" id="IPR036412">
    <property type="entry name" value="HAD-like_sf"/>
</dbReference>
<dbReference type="InterPro" id="IPR023198">
    <property type="entry name" value="PGP-like_dom2"/>
</dbReference>
<dbReference type="PANTHER" id="PTHR43434">
    <property type="entry name" value="PHOSPHOGLYCOLATE PHOSPHATASE"/>
    <property type="match status" value="1"/>
</dbReference>
<sequence>MEDPTGAPGLVCFDLDGTLVDPLLGVRNCLRKTCEAFHLEMPDEPTIRNWIGFGMRESLATLKGLEDPARLETALDFYWERYREDGVFEHELYPGVFHLLHRLKRQGHRIYVVSAKPSLFARRIAYQFDLNLIFDDIFGSSLKGRWQPKTEVLAGLAERGTIHPGGVFIGDRGVDMTAAHDHGLEAIGVGWGYGSREELQQAGADRLFDTVPELDAWLRLRFPQAEVFDAFSRSE</sequence>
<dbReference type="Gene3D" id="1.10.150.240">
    <property type="entry name" value="Putative phosphatase, domain 2"/>
    <property type="match status" value="1"/>
</dbReference>
<name>A0ABN6UWN1_9BACT</name>
<dbReference type="SUPFAM" id="SSF56784">
    <property type="entry name" value="HAD-like"/>
    <property type="match status" value="1"/>
</dbReference>
<dbReference type="EMBL" id="AP027079">
    <property type="protein sequence ID" value="BDU69010.1"/>
    <property type="molecule type" value="Genomic_DNA"/>
</dbReference>
<gene>
    <name evidence="1" type="ORF">GETHOR_11110</name>
</gene>
<evidence type="ECO:0000313" key="2">
    <source>
        <dbReference type="Proteomes" id="UP001242010"/>
    </source>
</evidence>
<dbReference type="InterPro" id="IPR023214">
    <property type="entry name" value="HAD_sf"/>
</dbReference>
<dbReference type="InterPro" id="IPR041492">
    <property type="entry name" value="HAD_2"/>
</dbReference>
<dbReference type="Pfam" id="PF13419">
    <property type="entry name" value="HAD_2"/>
    <property type="match status" value="1"/>
</dbReference>
<protein>
    <submittedName>
        <fullName evidence="1">Phosphoglycolate phosphatase</fullName>
    </submittedName>
</protein>
<reference evidence="2" key="1">
    <citation type="journal article" date="2023" name="Int. J. Syst. Evol. Microbiol.">
        <title>Mesoterricola silvestris gen. nov., sp. nov., Mesoterricola sediminis sp. nov., Geothrix oryzae sp. nov., Geothrix edaphica sp. nov., Geothrix rubra sp. nov., and Geothrix limicola sp. nov., six novel members of Acidobacteriota isolated from soils.</title>
        <authorList>
            <person name="Itoh H."/>
            <person name="Sugisawa Y."/>
            <person name="Mise K."/>
            <person name="Xu Z."/>
            <person name="Kuniyasu M."/>
            <person name="Ushijima N."/>
            <person name="Kawano K."/>
            <person name="Kobayashi E."/>
            <person name="Shiratori Y."/>
            <person name="Masuda Y."/>
            <person name="Senoo K."/>
        </authorList>
    </citation>
    <scope>NUCLEOTIDE SEQUENCE [LARGE SCALE GENOMIC DNA]</scope>
    <source>
        <strain evidence="2">Red222</strain>
    </source>
</reference>
<proteinExistence type="predicted"/>
<dbReference type="PANTHER" id="PTHR43434:SF20">
    <property type="entry name" value="5'-NUCLEOTIDASE"/>
    <property type="match status" value="1"/>
</dbReference>
<dbReference type="Proteomes" id="UP001242010">
    <property type="component" value="Chromosome"/>
</dbReference>
<dbReference type="RefSeq" id="WP_286355641.1">
    <property type="nucleotide sequence ID" value="NZ_AP027079.1"/>
</dbReference>
<keyword evidence="2" id="KW-1185">Reference proteome</keyword>